<keyword evidence="3" id="KW-1185">Reference proteome</keyword>
<dbReference type="OrthoDB" id="4360259at2759"/>
<evidence type="ECO:0000313" key="3">
    <source>
        <dbReference type="Proteomes" id="UP000030686"/>
    </source>
</evidence>
<name>W6QQH4_PENRF</name>
<dbReference type="AlphaFoldDB" id="W6QQH4"/>
<proteinExistence type="predicted"/>
<sequence>MSEFHSSPFKKVANFFRRNNTDGGNDDEAPPPVPEGGAGATASTEADTSEDKKRKRDDDSDDGDNDRLAPAERSSPMQSKLAQVRSKLKTRESQGISTHLNPLPVNTAEQDLRAGLPELPTSPGNISMYMGNISANINPDQIYILQPTPEMAKIDKYRTTGAQYEAWMANTNPAGPACPVTQSTLTVAGLVEANPPDEPLFSVWESSFVVPPVEIRESLKSTYLPNNPRLKKYRQSSLQRNARNEQVHHVSSYDHCIVKGAIIATSIFRMEWGPRWSDVALALYKQDAAIDTLRYVFMVEVENDETLPLVGKVLYPNNGLPGPETRGLTPTIHAWDMNTPEFQQILGTQLGKAVACLVLGAWPIGTHRITRIHTWFLRRDLHMRFDIEPIVPAGAPPASAA</sequence>
<feature type="region of interest" description="Disordered" evidence="1">
    <location>
        <begin position="1"/>
        <end position="107"/>
    </location>
</feature>
<organism evidence="2 3">
    <name type="scientific">Penicillium roqueforti (strain FM164)</name>
    <dbReference type="NCBI Taxonomy" id="1365484"/>
    <lineage>
        <taxon>Eukaryota</taxon>
        <taxon>Fungi</taxon>
        <taxon>Dikarya</taxon>
        <taxon>Ascomycota</taxon>
        <taxon>Pezizomycotina</taxon>
        <taxon>Eurotiomycetes</taxon>
        <taxon>Eurotiomycetidae</taxon>
        <taxon>Eurotiales</taxon>
        <taxon>Aspergillaceae</taxon>
        <taxon>Penicillium</taxon>
    </lineage>
</organism>
<reference evidence="2" key="1">
    <citation type="journal article" date="2014" name="Nat. Commun.">
        <title>Multiple recent horizontal transfers of a large genomic region in cheese making fungi.</title>
        <authorList>
            <person name="Cheeseman K."/>
            <person name="Ropars J."/>
            <person name="Renault P."/>
            <person name="Dupont J."/>
            <person name="Gouzy J."/>
            <person name="Branca A."/>
            <person name="Abraham A.L."/>
            <person name="Ceppi M."/>
            <person name="Conseiller E."/>
            <person name="Debuchy R."/>
            <person name="Malagnac F."/>
            <person name="Goarin A."/>
            <person name="Silar P."/>
            <person name="Lacoste S."/>
            <person name="Sallet E."/>
            <person name="Bensimon A."/>
            <person name="Giraud T."/>
            <person name="Brygoo Y."/>
        </authorList>
    </citation>
    <scope>NUCLEOTIDE SEQUENCE [LARGE SCALE GENOMIC DNA]</scope>
    <source>
        <strain evidence="2">FM164</strain>
    </source>
</reference>
<protein>
    <submittedName>
        <fullName evidence="2">Genomic scaffold, ProqFM164S02</fullName>
    </submittedName>
</protein>
<evidence type="ECO:0000313" key="2">
    <source>
        <dbReference type="EMBL" id="CDM31767.1"/>
    </source>
</evidence>
<evidence type="ECO:0000256" key="1">
    <source>
        <dbReference type="SAM" id="MobiDB-lite"/>
    </source>
</evidence>
<dbReference type="OMA" id="AWPAGTH"/>
<accession>W6QQH4</accession>
<dbReference type="EMBL" id="HG792016">
    <property type="protein sequence ID" value="CDM31767.1"/>
    <property type="molecule type" value="Genomic_DNA"/>
</dbReference>
<gene>
    <name evidence="2" type="ORF">PROQFM164_S02g001918</name>
</gene>
<feature type="compositionally biased region" description="Basic and acidic residues" evidence="1">
    <location>
        <begin position="49"/>
        <end position="58"/>
    </location>
</feature>
<dbReference type="Proteomes" id="UP000030686">
    <property type="component" value="Unassembled WGS sequence"/>
</dbReference>